<dbReference type="OrthoDB" id="430753at2759"/>
<dbReference type="Proteomes" id="UP001152797">
    <property type="component" value="Unassembled WGS sequence"/>
</dbReference>
<dbReference type="EMBL" id="CAMXCT010003857">
    <property type="protein sequence ID" value="CAI4006590.1"/>
    <property type="molecule type" value="Genomic_DNA"/>
</dbReference>
<proteinExistence type="predicted"/>
<sequence length="716" mass="80822">MASPPPLEEISSPSEEPKLIGSKSAGWLPSIRPLSGVTALRLQQTKFLSVPHGSFSPASTQTPLATTLEDWTFSDGWGTSSRAFQQVSAMNDSHVGLRKSKSDGALHGLSPKASCENARAGSTIFALGKQKRSGATSSGKTEFVDQAKLVKDFDKLTSALGEVKNLFEGFDPRRSPKKKMTLGDLLAGAHGQKDDSGQGDDGDAEEALREAKERLAERLQAYKFARRIEPEMPSLGPLPPSGLSPRKAPLQTLVVRNTSQEAIRVWLPHNRKERICMFAEDRDHRRRVYQSQRIRMMEESASILQEDLERKEEQAKNAVETRKLQAKLRTESRDFPAAKWFALIWAAGFLRQIQQDQKQRKVPVLERVSYLKENQDSLLVKRSKLTSPQLKEALRMETVVQSPAVSRLFTSYVASVKMRRKISMAKVNARKVYQAMRSWQVAGRVIFALKNVAFQARKLQRFWRACSVRLHDQRDKISQRWERLERQELTQEFSKWERPPAAGRRGSTASLSMEDKISLEMVPKAERTTFLEHELRARRYFLLPAIANWEKECQQWHENYSRRLESKRAYQAMGQEFEESADNAFSFPPSRPMHLPPAHPVGEATRGAICSIGCPGRRGDEEILDMWRRCRQDPLSWKPVPRTGVKEFATKKEKRVALAEDSPKFTSLDALLDNDKDQFFGDAPDAEARAFGVDAALMPGGEPPAEDEALPVSLPC</sequence>
<dbReference type="AlphaFoldDB" id="A0A9P1DA56"/>
<comment type="caution">
    <text evidence="3">The sequence shown here is derived from an EMBL/GenBank/DDBJ whole genome shotgun (WGS) entry which is preliminary data.</text>
</comment>
<feature type="region of interest" description="Disordered" evidence="2">
    <location>
        <begin position="1"/>
        <end position="26"/>
    </location>
</feature>
<gene>
    <name evidence="3" type="ORF">C1SCF055_LOCUS32221</name>
</gene>
<evidence type="ECO:0000313" key="4">
    <source>
        <dbReference type="EMBL" id="CAL4793902.1"/>
    </source>
</evidence>
<feature type="coiled-coil region" evidence="1">
    <location>
        <begin position="294"/>
        <end position="325"/>
    </location>
</feature>
<evidence type="ECO:0000313" key="3">
    <source>
        <dbReference type="EMBL" id="CAI4006590.1"/>
    </source>
</evidence>
<accession>A0A9P1DA56</accession>
<reference evidence="3" key="1">
    <citation type="submission" date="2022-10" db="EMBL/GenBank/DDBJ databases">
        <authorList>
            <person name="Chen Y."/>
            <person name="Dougan E. K."/>
            <person name="Chan C."/>
            <person name="Rhodes N."/>
            <person name="Thang M."/>
        </authorList>
    </citation>
    <scope>NUCLEOTIDE SEQUENCE</scope>
</reference>
<dbReference type="EMBL" id="CAMXCT030003857">
    <property type="protein sequence ID" value="CAL4793902.1"/>
    <property type="molecule type" value="Genomic_DNA"/>
</dbReference>
<reference evidence="4 5" key="2">
    <citation type="submission" date="2024-05" db="EMBL/GenBank/DDBJ databases">
        <authorList>
            <person name="Chen Y."/>
            <person name="Shah S."/>
            <person name="Dougan E. K."/>
            <person name="Thang M."/>
            <person name="Chan C."/>
        </authorList>
    </citation>
    <scope>NUCLEOTIDE SEQUENCE [LARGE SCALE GENOMIC DNA]</scope>
</reference>
<evidence type="ECO:0000256" key="2">
    <source>
        <dbReference type="SAM" id="MobiDB-lite"/>
    </source>
</evidence>
<keyword evidence="5" id="KW-1185">Reference proteome</keyword>
<keyword evidence="1" id="KW-0175">Coiled coil</keyword>
<organism evidence="3">
    <name type="scientific">Cladocopium goreaui</name>
    <dbReference type="NCBI Taxonomy" id="2562237"/>
    <lineage>
        <taxon>Eukaryota</taxon>
        <taxon>Sar</taxon>
        <taxon>Alveolata</taxon>
        <taxon>Dinophyceae</taxon>
        <taxon>Suessiales</taxon>
        <taxon>Symbiodiniaceae</taxon>
        <taxon>Cladocopium</taxon>
    </lineage>
</organism>
<protein>
    <submittedName>
        <fullName evidence="4">Ubiquitin-like domain-containing protein</fullName>
    </submittedName>
</protein>
<dbReference type="EMBL" id="CAMXCT020003857">
    <property type="protein sequence ID" value="CAL1159965.1"/>
    <property type="molecule type" value="Genomic_DNA"/>
</dbReference>
<evidence type="ECO:0000256" key="1">
    <source>
        <dbReference type="SAM" id="Coils"/>
    </source>
</evidence>
<name>A0A9P1DA56_9DINO</name>
<evidence type="ECO:0000313" key="5">
    <source>
        <dbReference type="Proteomes" id="UP001152797"/>
    </source>
</evidence>